<sequence>MKSVVTDYFADLDDQGSTVAMDVDDVDPLEIFVPIVTTTGFLRYFLASLSTAGGIVALNI</sequence>
<evidence type="ECO:0000313" key="2">
    <source>
        <dbReference type="Proteomes" id="UP001370490"/>
    </source>
</evidence>
<evidence type="ECO:0000313" key="1">
    <source>
        <dbReference type="EMBL" id="KAK6920536.1"/>
    </source>
</evidence>
<comment type="caution">
    <text evidence="1">The sequence shown here is derived from an EMBL/GenBank/DDBJ whole genome shotgun (WGS) entry which is preliminary data.</text>
</comment>
<organism evidence="1 2">
    <name type="scientific">Dillenia turbinata</name>
    <dbReference type="NCBI Taxonomy" id="194707"/>
    <lineage>
        <taxon>Eukaryota</taxon>
        <taxon>Viridiplantae</taxon>
        <taxon>Streptophyta</taxon>
        <taxon>Embryophyta</taxon>
        <taxon>Tracheophyta</taxon>
        <taxon>Spermatophyta</taxon>
        <taxon>Magnoliopsida</taxon>
        <taxon>eudicotyledons</taxon>
        <taxon>Gunneridae</taxon>
        <taxon>Pentapetalae</taxon>
        <taxon>Dilleniales</taxon>
        <taxon>Dilleniaceae</taxon>
        <taxon>Dillenia</taxon>
    </lineage>
</organism>
<dbReference type="Proteomes" id="UP001370490">
    <property type="component" value="Unassembled WGS sequence"/>
</dbReference>
<reference evidence="1 2" key="1">
    <citation type="submission" date="2023-12" db="EMBL/GenBank/DDBJ databases">
        <title>A high-quality genome assembly for Dillenia turbinata (Dilleniales).</title>
        <authorList>
            <person name="Chanderbali A."/>
        </authorList>
    </citation>
    <scope>NUCLEOTIDE SEQUENCE [LARGE SCALE GENOMIC DNA]</scope>
    <source>
        <strain evidence="1">LSX21</strain>
        <tissue evidence="1">Leaf</tissue>
    </source>
</reference>
<name>A0AAN8Z119_9MAGN</name>
<proteinExistence type="predicted"/>
<dbReference type="AlphaFoldDB" id="A0AAN8Z119"/>
<keyword evidence="2" id="KW-1185">Reference proteome</keyword>
<gene>
    <name evidence="1" type="ORF">RJ641_014214</name>
</gene>
<accession>A0AAN8Z119</accession>
<protein>
    <submittedName>
        <fullName evidence="1">Uncharacterized protein</fullName>
    </submittedName>
</protein>
<dbReference type="EMBL" id="JBAMMX010000020">
    <property type="protein sequence ID" value="KAK6920536.1"/>
    <property type="molecule type" value="Genomic_DNA"/>
</dbReference>